<evidence type="ECO:0000256" key="1">
    <source>
        <dbReference type="ARBA" id="ARBA00001936"/>
    </source>
</evidence>
<dbReference type="InterPro" id="IPR013320">
    <property type="entry name" value="ConA-like_dom_sf"/>
</dbReference>
<dbReference type="InterPro" id="IPR027417">
    <property type="entry name" value="P-loop_NTPase"/>
</dbReference>
<dbReference type="STRING" id="40149.A0A0E0E8E5"/>
<feature type="region of interest" description="Disordered" evidence="22">
    <location>
        <begin position="1014"/>
        <end position="1047"/>
    </location>
</feature>
<sequence>MRRPSSASAAAGASCRRRAIEVLAAVLVLYAVLVFVLESPLVSTSLSGGGGGGGARYLRLAGGGVRAAPARPAKEPRLAASASVSGPSARGRRLSGMVSGLDLGLLNSSRAGPLRRPIAGAVETGARVFAELEDLDTAAFESPSAEGEEEAAKCPQSVMRSADEFHGRGRVVELPCGLTLGSHITVVATPRPAHAEGDPKIAVLKEGEQPIMVSQFMMELQGLKTVDGEDPPRILHFNPRLRGDWSGKPVIEQNTCYRMQWGTPLRCEGWKSHSDEETVDGFVKCENWILDADERSKESTTTWLNRLIGQKKEMNFNWPYPFVEGRLFVLTISAGLEGYHVNVDGRHVTSFPYRPGFVLEDATGLSLSGDLDVQSVFAGSLPTTHPSFSPQSYLDMSTVWQSSPLPNEPVDIFIGILSSGNHFAERMGVRKTWMSAVRNSPNVVARFFVALHGRKEVNVELKKEAEFFGDIVFVPFLDNYDLVVLKTLAICEYGVHVVSARYVMKCDDDTFVRLDSIITEVNKVQSGRSFYIGNINFHHRPLRHGKWAVTYEEWPEEVYPPYANGPGYVISSDIAGAIVSEFRDQKLRLFKMEDVSMGLWVEQFNRTRPVEFVHTGRFVCLSRSVSSSSPLSSLHFSSHLSLPNTRTRSRERERATCPSSSSSEEREEGAAARMAGAPSRSRKELLASEVRTVELDGKRVKLQIWDTAGQERFRTITTAYYRGAMGILLVYDVTDESSFNNIRNWIRNIEQHASDNVNKILVGNKVDMDTKRVVSTAQGQKLADEYGMKFFETSAKTNQNVEQVFFTIARDIKQRLTETVAAAAELTTASASLPTHNGQVPPIPVKSNPRQVLVPPRISPSSTRNGYFLFLPFHHLLEPSTMPPRKRLGRAALLLAAAAYLAFLLLFELPSLDLFPSPSSDAAAGGAAMPTHRPRRRELEASSSSSAFASPVLRRPATAVSPAPASAAAAAAGALPIFSSLLLLPRPNATATPFDGTAAEAFAAARPHLNHLRAAAAAAEAAEEASSSSSSPPPSAPTCPTSISVHADGLPGDGVRTVELPCGLAVGSHVTVVARPRAARPEYDPKIAERKSGQEPLMVSQFMVELVGTKAVDGEAPPRILHFNPRIRGDYSGKPVIEMNSCYRMQWGQSQRCEGYASRPADETVDGQLKCEKWIRDDDKKSEESKMKWWVKRLIGRPKDVHISWPYPFAEGKLFVLTLTAGLEGYHVNVDGRHVTSFPYRTGYTLEDATGLSLNGDIDIESIFASSLPNSHPSFAPERYLEMSEQWRAPPLPTEPVELFIGILSAASHFAERMAVRKSWMMYTRKSTNIVARFFVALNGKKEVNAELKREAEFFQDIVIVPFMDSYDLVVLKTIAIAEYGVRVIPAKYIMKCDDDTFVRIDSVLDQVKKVRSDKSVYVGSMNYFHRPLRSGKWAVTYEEWPEEAYPNYANGPGYVISADIARYIVSEFDNQTLRLFKMEDVNMGMWVEKFNNTRRPVEYRHDVRFYQSGCFDGYFTAHYQSPQHMICLWRKLQSGSSRCCNVR</sequence>
<keyword evidence="14" id="KW-0333">Golgi apparatus</keyword>
<dbReference type="GO" id="GO:0005886">
    <property type="term" value="C:plasma membrane"/>
    <property type="evidence" value="ECO:0007669"/>
    <property type="project" value="UniProtKB-SubCell"/>
</dbReference>
<dbReference type="FunFam" id="2.60.120.200:FF:000199">
    <property type="entry name" value="Hydroxyproline O-galactosyltransferase GALT4"/>
    <property type="match status" value="1"/>
</dbReference>
<dbReference type="Gene3D" id="2.60.120.200">
    <property type="match status" value="2"/>
</dbReference>
<dbReference type="InterPro" id="IPR002659">
    <property type="entry name" value="Glyco_trans_31"/>
</dbReference>
<reference evidence="25" key="1">
    <citation type="submission" date="2015-04" db="UniProtKB">
        <authorList>
            <consortium name="EnsemblPlants"/>
        </authorList>
    </citation>
    <scope>IDENTIFICATION</scope>
</reference>
<evidence type="ECO:0000256" key="7">
    <source>
        <dbReference type="ARBA" id="ARBA00022475"/>
    </source>
</evidence>
<evidence type="ECO:0000256" key="22">
    <source>
        <dbReference type="SAM" id="MobiDB-lite"/>
    </source>
</evidence>
<dbReference type="CDD" id="cd00070">
    <property type="entry name" value="GLECT"/>
    <property type="match status" value="2"/>
</dbReference>
<evidence type="ECO:0000256" key="2">
    <source>
        <dbReference type="ARBA" id="ARBA00004193"/>
    </source>
</evidence>
<dbReference type="Gramene" id="OMERI07G04220.1">
    <property type="protein sequence ID" value="OMERI07G04220.1"/>
    <property type="gene ID" value="OMERI07G04220"/>
</dbReference>
<keyword evidence="12" id="KW-0735">Signal-anchor</keyword>
<feature type="compositionally biased region" description="Low complexity" evidence="22">
    <location>
        <begin position="627"/>
        <end position="646"/>
    </location>
</feature>
<comment type="cofactor">
    <cofactor evidence="1">
        <name>Mn(2+)</name>
        <dbReference type="ChEBI" id="CHEBI:29035"/>
    </cofactor>
</comment>
<feature type="transmembrane region" description="Helical" evidence="23">
    <location>
        <begin position="20"/>
        <end position="37"/>
    </location>
</feature>
<dbReference type="SUPFAM" id="SSF49899">
    <property type="entry name" value="Concanavalin A-like lectins/glucanases"/>
    <property type="match status" value="2"/>
</dbReference>
<feature type="domain" description="Galectin" evidence="24">
    <location>
        <begin position="1056"/>
        <end position="1266"/>
    </location>
</feature>
<organism evidence="25">
    <name type="scientific">Oryza meridionalis</name>
    <dbReference type="NCBI Taxonomy" id="40149"/>
    <lineage>
        <taxon>Eukaryota</taxon>
        <taxon>Viridiplantae</taxon>
        <taxon>Streptophyta</taxon>
        <taxon>Embryophyta</taxon>
        <taxon>Tracheophyta</taxon>
        <taxon>Spermatophyta</taxon>
        <taxon>Magnoliopsida</taxon>
        <taxon>Liliopsida</taxon>
        <taxon>Poales</taxon>
        <taxon>Poaceae</taxon>
        <taxon>BOP clade</taxon>
        <taxon>Oryzoideae</taxon>
        <taxon>Oryzeae</taxon>
        <taxon>Oryzinae</taxon>
        <taxon>Oryza</taxon>
    </lineage>
</organism>
<evidence type="ECO:0000256" key="21">
    <source>
        <dbReference type="ARBA" id="ARBA00059439"/>
    </source>
</evidence>
<evidence type="ECO:0000256" key="5">
    <source>
        <dbReference type="ARBA" id="ARBA00006270"/>
    </source>
</evidence>
<keyword evidence="13 23" id="KW-1133">Transmembrane helix</keyword>
<evidence type="ECO:0000256" key="10">
    <source>
        <dbReference type="ARBA" id="ARBA00022692"/>
    </source>
</evidence>
<dbReference type="SMART" id="SM00175">
    <property type="entry name" value="RAB"/>
    <property type="match status" value="1"/>
</dbReference>
<dbReference type="SUPFAM" id="SSF52540">
    <property type="entry name" value="P-loop containing nucleoside triphosphate hydrolases"/>
    <property type="match status" value="1"/>
</dbReference>
<comment type="function">
    <text evidence="21">Possesses hydroxyproline O-galactosyltransferase activity. Transfers galactose from UDP-galactose to hydroxyproline residues in the arabinogalactan proteins (AGPs). Is specific for AGPs containing non-contiguous peptidyl hydroxyproline residues. Utilizes UDP-galactose solely as sugar donor. The addition of galactose onto the peptidyl hydroxyproline residues in AGP core proteins represents the first committed step in arabinogalactan polysaccharide addition. AGP glycans play essential roles in both vegetative and reproductive plant growth.</text>
</comment>
<keyword evidence="8" id="KW-0328">Glycosyltransferase</keyword>
<evidence type="ECO:0000256" key="4">
    <source>
        <dbReference type="ARBA" id="ARBA00004922"/>
    </source>
</evidence>
<dbReference type="FunFam" id="2.60.120.200:FF:000071">
    <property type="entry name" value="Hydroxyproline O-galactosyltransferase GALT2"/>
    <property type="match status" value="2"/>
</dbReference>
<dbReference type="GO" id="GO:0030246">
    <property type="term" value="F:carbohydrate binding"/>
    <property type="evidence" value="ECO:0007669"/>
    <property type="project" value="InterPro"/>
</dbReference>
<dbReference type="SMART" id="SM00176">
    <property type="entry name" value="RAN"/>
    <property type="match status" value="1"/>
</dbReference>
<dbReference type="HOGENOM" id="CLU_260723_0_0_1"/>
<evidence type="ECO:0000256" key="19">
    <source>
        <dbReference type="ARBA" id="ARBA00023288"/>
    </source>
</evidence>
<keyword evidence="19" id="KW-0449">Lipoprotein</keyword>
<dbReference type="eggNOG" id="KOG2287">
    <property type="taxonomic scope" value="Eukaryota"/>
</dbReference>
<evidence type="ECO:0000256" key="11">
    <source>
        <dbReference type="ARBA" id="ARBA00022741"/>
    </source>
</evidence>
<dbReference type="NCBIfam" id="TIGR00231">
    <property type="entry name" value="small_GTP"/>
    <property type="match status" value="1"/>
</dbReference>
<keyword evidence="20" id="KW-0636">Prenylation</keyword>
<keyword evidence="16 23" id="KW-0472">Membrane</keyword>
<evidence type="ECO:0000256" key="9">
    <source>
        <dbReference type="ARBA" id="ARBA00022679"/>
    </source>
</evidence>
<dbReference type="FunFam" id="3.40.50.300:FF:000308">
    <property type="entry name" value="ras-related protein RABE1c-like"/>
    <property type="match status" value="1"/>
</dbReference>
<dbReference type="Pfam" id="PF00337">
    <property type="entry name" value="Gal-bind_lectin"/>
    <property type="match status" value="2"/>
</dbReference>
<evidence type="ECO:0000256" key="18">
    <source>
        <dbReference type="ARBA" id="ARBA00023211"/>
    </source>
</evidence>
<evidence type="ECO:0000256" key="15">
    <source>
        <dbReference type="ARBA" id="ARBA00023134"/>
    </source>
</evidence>
<dbReference type="Pfam" id="PF00071">
    <property type="entry name" value="Ras"/>
    <property type="match status" value="1"/>
</dbReference>
<keyword evidence="26" id="KW-1185">Reference proteome</keyword>
<keyword evidence="7" id="KW-1003">Cell membrane</keyword>
<evidence type="ECO:0000256" key="8">
    <source>
        <dbReference type="ARBA" id="ARBA00022676"/>
    </source>
</evidence>
<dbReference type="InterPro" id="IPR001806">
    <property type="entry name" value="Small_GTPase"/>
</dbReference>
<dbReference type="GO" id="GO:0005525">
    <property type="term" value="F:GTP binding"/>
    <property type="evidence" value="ECO:0007669"/>
    <property type="project" value="UniProtKB-KW"/>
</dbReference>
<evidence type="ECO:0000259" key="24">
    <source>
        <dbReference type="PROSITE" id="PS51304"/>
    </source>
</evidence>
<dbReference type="GO" id="GO:0000139">
    <property type="term" value="C:Golgi membrane"/>
    <property type="evidence" value="ECO:0007669"/>
    <property type="project" value="UniProtKB-SubCell"/>
</dbReference>
<evidence type="ECO:0000313" key="26">
    <source>
        <dbReference type="Proteomes" id="UP000008021"/>
    </source>
</evidence>
<keyword evidence="10 23" id="KW-0812">Transmembrane</keyword>
<dbReference type="PROSITE" id="PS51421">
    <property type="entry name" value="RAS"/>
    <property type="match status" value="1"/>
</dbReference>
<dbReference type="GO" id="GO:0003924">
    <property type="term" value="F:GTPase activity"/>
    <property type="evidence" value="ECO:0007669"/>
    <property type="project" value="InterPro"/>
</dbReference>
<dbReference type="SUPFAM" id="SSF53448">
    <property type="entry name" value="Nucleotide-diphospho-sugar transferases"/>
    <property type="match status" value="1"/>
</dbReference>
<accession>A0A0E0E8E5</accession>
<evidence type="ECO:0000256" key="20">
    <source>
        <dbReference type="ARBA" id="ARBA00023289"/>
    </source>
</evidence>
<keyword evidence="9" id="KW-0808">Transferase</keyword>
<feature type="domain" description="Galectin" evidence="24">
    <location>
        <begin position="170"/>
        <end position="379"/>
    </location>
</feature>
<dbReference type="PROSITE" id="PS51420">
    <property type="entry name" value="RHO"/>
    <property type="match status" value="1"/>
</dbReference>
<dbReference type="GO" id="GO:1990714">
    <property type="term" value="F:hydroxyproline O-galactosyltransferase activity"/>
    <property type="evidence" value="ECO:0007669"/>
    <property type="project" value="UniProtKB-ARBA"/>
</dbReference>
<dbReference type="PANTHER" id="PTHR11214:SF245">
    <property type="entry name" value="OS07G0194800 PROTEIN"/>
    <property type="match status" value="1"/>
</dbReference>
<evidence type="ECO:0000313" key="25">
    <source>
        <dbReference type="EnsemblPlants" id="OMERI07G04220.1"/>
    </source>
</evidence>
<dbReference type="Gene3D" id="3.90.550.50">
    <property type="match status" value="2"/>
</dbReference>
<evidence type="ECO:0000256" key="16">
    <source>
        <dbReference type="ARBA" id="ARBA00023136"/>
    </source>
</evidence>
<dbReference type="PROSITE" id="PS51257">
    <property type="entry name" value="PROKAR_LIPOPROTEIN"/>
    <property type="match status" value="1"/>
</dbReference>
<feature type="region of interest" description="Disordered" evidence="22">
    <location>
        <begin position="68"/>
        <end position="88"/>
    </location>
</feature>
<protein>
    <recommendedName>
        <fullName evidence="24">Galectin domain-containing protein</fullName>
    </recommendedName>
</protein>
<dbReference type="Proteomes" id="UP000008021">
    <property type="component" value="Chromosome 7"/>
</dbReference>
<evidence type="ECO:0000256" key="13">
    <source>
        <dbReference type="ARBA" id="ARBA00022989"/>
    </source>
</evidence>
<comment type="pathway">
    <text evidence="4">Protein modification; protein glycosylation.</text>
</comment>
<evidence type="ECO:0000256" key="3">
    <source>
        <dbReference type="ARBA" id="ARBA00004323"/>
    </source>
</evidence>
<name>A0A0E0E8E5_9ORYZ</name>
<dbReference type="Pfam" id="PF01762">
    <property type="entry name" value="Galactosyl_T"/>
    <property type="match status" value="2"/>
</dbReference>
<dbReference type="GO" id="GO:0010405">
    <property type="term" value="P:arabinogalactan protein metabolic process"/>
    <property type="evidence" value="ECO:0007669"/>
    <property type="project" value="UniProtKB-ARBA"/>
</dbReference>
<dbReference type="PRINTS" id="PR00449">
    <property type="entry name" value="RASTRNSFRMNG"/>
</dbReference>
<dbReference type="InterPro" id="IPR029044">
    <property type="entry name" value="Nucleotide-diphossugar_trans"/>
</dbReference>
<keyword evidence="15" id="KW-0342">GTP-binding</keyword>
<dbReference type="InterPro" id="IPR001079">
    <property type="entry name" value="Galectin_CRD"/>
</dbReference>
<feature type="compositionally biased region" description="Low complexity" evidence="22">
    <location>
        <begin position="1014"/>
        <end position="1030"/>
    </location>
</feature>
<comment type="similarity">
    <text evidence="6">Belongs to the glycosyltransferase 31 family.</text>
</comment>
<dbReference type="UniPathway" id="UPA00378"/>
<evidence type="ECO:0000256" key="23">
    <source>
        <dbReference type="SAM" id="Phobius"/>
    </source>
</evidence>
<evidence type="ECO:0000256" key="14">
    <source>
        <dbReference type="ARBA" id="ARBA00023034"/>
    </source>
</evidence>
<proteinExistence type="inferred from homology"/>
<evidence type="ECO:0000256" key="17">
    <source>
        <dbReference type="ARBA" id="ARBA00023180"/>
    </source>
</evidence>
<keyword evidence="18" id="KW-0464">Manganese</keyword>
<evidence type="ECO:0000256" key="6">
    <source>
        <dbReference type="ARBA" id="ARBA00008661"/>
    </source>
</evidence>
<comment type="subcellular location">
    <subcellularLocation>
        <location evidence="2">Cell membrane</location>
        <topology evidence="2">Lipid-anchor</topology>
    </subcellularLocation>
    <subcellularLocation>
        <location evidence="3">Golgi apparatus membrane</location>
        <topology evidence="3">Single-pass type II membrane protein</topology>
    </subcellularLocation>
</comment>
<dbReference type="PROSITE" id="PS51304">
    <property type="entry name" value="GALECTIN"/>
    <property type="match status" value="2"/>
</dbReference>
<feature type="region of interest" description="Disordered" evidence="22">
    <location>
        <begin position="627"/>
        <end position="681"/>
    </location>
</feature>
<dbReference type="InterPro" id="IPR005225">
    <property type="entry name" value="Small_GTP-bd"/>
</dbReference>
<dbReference type="Gene3D" id="3.40.50.300">
    <property type="entry name" value="P-loop containing nucleotide triphosphate hydrolases"/>
    <property type="match status" value="1"/>
</dbReference>
<dbReference type="EnsemblPlants" id="OMERI07G04220.1">
    <property type="protein sequence ID" value="OMERI07G04220.1"/>
    <property type="gene ID" value="OMERI07G04220"/>
</dbReference>
<evidence type="ECO:0000256" key="12">
    <source>
        <dbReference type="ARBA" id="ARBA00022968"/>
    </source>
</evidence>
<comment type="similarity">
    <text evidence="5">Belongs to the small GTPase superfamily. Rab family.</text>
</comment>
<feature type="region of interest" description="Disordered" evidence="22">
    <location>
        <begin position="920"/>
        <end position="947"/>
    </location>
</feature>
<dbReference type="PANTHER" id="PTHR11214">
    <property type="entry name" value="BETA-1,3-N-ACETYLGLUCOSAMINYLTRANSFERASE"/>
    <property type="match status" value="1"/>
</dbReference>
<dbReference type="FunFam" id="3.90.550.50:FF:000005">
    <property type="entry name" value="Hydroxyproline O-galactosyltransferase"/>
    <property type="match status" value="2"/>
</dbReference>
<dbReference type="SMART" id="SM00173">
    <property type="entry name" value="RAS"/>
    <property type="match status" value="1"/>
</dbReference>
<keyword evidence="11" id="KW-0547">Nucleotide-binding</keyword>
<dbReference type="PROSITE" id="PS51419">
    <property type="entry name" value="RAB"/>
    <property type="match status" value="1"/>
</dbReference>
<dbReference type="SMART" id="SM00908">
    <property type="entry name" value="Gal-bind_lectin"/>
    <property type="match status" value="2"/>
</dbReference>
<reference evidence="25" key="2">
    <citation type="submission" date="2018-05" db="EMBL/GenBank/DDBJ databases">
        <title>OmerRS3 (Oryza meridionalis Reference Sequence Version 3).</title>
        <authorList>
            <person name="Zhang J."/>
            <person name="Kudrna D."/>
            <person name="Lee S."/>
            <person name="Talag J."/>
            <person name="Welchert J."/>
            <person name="Wing R.A."/>
        </authorList>
    </citation>
    <scope>NUCLEOTIDE SEQUENCE [LARGE SCALE GENOMIC DNA]</scope>
    <source>
        <strain evidence="25">cv. OR44</strain>
    </source>
</reference>
<dbReference type="SMART" id="SM00174">
    <property type="entry name" value="RHO"/>
    <property type="match status" value="1"/>
</dbReference>
<keyword evidence="17" id="KW-0325">Glycoprotein</keyword>